<proteinExistence type="evidence at transcript level"/>
<dbReference type="GO" id="GO:0003743">
    <property type="term" value="F:translation initiation factor activity"/>
    <property type="evidence" value="ECO:0007669"/>
    <property type="project" value="UniProtKB-KW"/>
</dbReference>
<dbReference type="InterPro" id="IPR008905">
    <property type="entry name" value="EIF3C_N_dom"/>
</dbReference>
<dbReference type="GO" id="GO:0031369">
    <property type="term" value="F:translation initiation factor binding"/>
    <property type="evidence" value="ECO:0007669"/>
    <property type="project" value="InterPro"/>
</dbReference>
<dbReference type="Pfam" id="PF05470">
    <property type="entry name" value="eIF-3c_N"/>
    <property type="match status" value="1"/>
</dbReference>
<feature type="domain" description="Eukaryotic translation initiation factor 3 subunit C N-terminal" evidence="5">
    <location>
        <begin position="29"/>
        <end position="231"/>
    </location>
</feature>
<evidence type="ECO:0000256" key="3">
    <source>
        <dbReference type="ARBA" id="ARBA00022917"/>
    </source>
</evidence>
<feature type="compositionally biased region" description="Acidic residues" evidence="4">
    <location>
        <begin position="161"/>
        <end position="183"/>
    </location>
</feature>
<evidence type="ECO:0000256" key="4">
    <source>
        <dbReference type="SAM" id="MobiDB-lite"/>
    </source>
</evidence>
<feature type="compositionally biased region" description="Acidic residues" evidence="4">
    <location>
        <begin position="11"/>
        <end position="20"/>
    </location>
</feature>
<dbReference type="PANTHER" id="PTHR13937:SF0">
    <property type="entry name" value="EUKARYOTIC TRANSLATION INITIATION FACTOR 3 SUBUNIT C-RELATED"/>
    <property type="match status" value="1"/>
</dbReference>
<evidence type="ECO:0000313" key="6">
    <source>
        <dbReference type="EMBL" id="AEY60429.1"/>
    </source>
</evidence>
<keyword evidence="3" id="KW-0648">Protein biosynthesis</keyword>
<evidence type="ECO:0000256" key="2">
    <source>
        <dbReference type="ARBA" id="ARBA00022540"/>
    </source>
</evidence>
<organism evidence="6">
    <name type="scientific">Apis cerana</name>
    <name type="common">Indian honeybee</name>
    <dbReference type="NCBI Taxonomy" id="7461"/>
    <lineage>
        <taxon>Eukaryota</taxon>
        <taxon>Metazoa</taxon>
        <taxon>Ecdysozoa</taxon>
        <taxon>Arthropoda</taxon>
        <taxon>Hexapoda</taxon>
        <taxon>Insecta</taxon>
        <taxon>Pterygota</taxon>
        <taxon>Neoptera</taxon>
        <taxon>Endopterygota</taxon>
        <taxon>Hymenoptera</taxon>
        <taxon>Apocrita</taxon>
        <taxon>Aculeata</taxon>
        <taxon>Apoidea</taxon>
        <taxon>Anthophila</taxon>
        <taxon>Apidae</taxon>
        <taxon>Apis</taxon>
    </lineage>
</organism>
<feature type="region of interest" description="Disordered" evidence="4">
    <location>
        <begin position="1"/>
        <end position="44"/>
    </location>
</feature>
<dbReference type="EMBL" id="JR047479">
    <property type="protein sequence ID" value="AEY60429.1"/>
    <property type="molecule type" value="mRNA"/>
</dbReference>
<dbReference type="AlphaFoldDB" id="V9IJB5"/>
<name>V9IJB5_APICE</name>
<protein>
    <submittedName>
        <fullName evidence="6">Eukaryotic translation initiation factor 3 subunit C</fullName>
    </submittedName>
</protein>
<evidence type="ECO:0000259" key="5">
    <source>
        <dbReference type="Pfam" id="PF05470"/>
    </source>
</evidence>
<keyword evidence="2 6" id="KW-0396">Initiation factor</keyword>
<gene>
    <name evidence="6" type="ORF">ACCB08700</name>
</gene>
<sequence>MSRFFATGSDSESDSASEEEQVQRAPTTAFTFSDEEEETKRVVRSTKEKRYEEIANLIKLIRNYKKIKDMSSMLSSFEDLMRAYQKALPVIAKEEGGQTPRFYIRCLVEMEDFINEVWEDREGRKNMSKNNSKSLTSLRQKLRKYNKDFEEDIVKFRENPDQDDDEEEEKPEEVVEFEDEEDSAVAFKKAGSEASEPDTSKFKKNVLMEKKVVKVNLIGVVLRIVKVQVVKMKANIKIYVNDLSKK</sequence>
<reference evidence="6" key="1">
    <citation type="submission" date="2011-11" db="EMBL/GenBank/DDBJ databases">
        <title>Decoding the brain transcriptome of the Eastern honeybee (Apis cerana) based on pyrosequencing.</title>
        <authorList>
            <person name="Sun L."/>
            <person name="Zheng H."/>
            <person name="Wang Y."/>
            <person name="Xie X."/>
            <person name="Zhu Y."/>
            <person name="Gu W."/>
            <person name="Wang S."/>
        </authorList>
    </citation>
    <scope>NUCLEOTIDE SEQUENCE</scope>
    <source>
        <tissue evidence="6">Brain</tissue>
    </source>
</reference>
<keyword evidence="1" id="KW-0963">Cytoplasm</keyword>
<dbReference type="GO" id="GO:0005852">
    <property type="term" value="C:eukaryotic translation initiation factor 3 complex"/>
    <property type="evidence" value="ECO:0007669"/>
    <property type="project" value="InterPro"/>
</dbReference>
<feature type="region of interest" description="Disordered" evidence="4">
    <location>
        <begin position="156"/>
        <end position="198"/>
    </location>
</feature>
<dbReference type="InterPro" id="IPR027516">
    <property type="entry name" value="EIF3C"/>
</dbReference>
<evidence type="ECO:0000256" key="1">
    <source>
        <dbReference type="ARBA" id="ARBA00022490"/>
    </source>
</evidence>
<accession>V9IJB5</accession>
<dbReference type="PANTHER" id="PTHR13937">
    <property type="entry name" value="EUKARYOTIC TRANSLATION INITATION FACTOR 3, SUBUNIT 8 EIF3S8 -RELATED"/>
    <property type="match status" value="1"/>
</dbReference>
<dbReference type="GO" id="GO:0003723">
    <property type="term" value="F:RNA binding"/>
    <property type="evidence" value="ECO:0007669"/>
    <property type="project" value="InterPro"/>
</dbReference>